<organism evidence="1 2">
    <name type="scientific">Hyalomma asiaticum</name>
    <name type="common">Tick</name>
    <dbReference type="NCBI Taxonomy" id="266040"/>
    <lineage>
        <taxon>Eukaryota</taxon>
        <taxon>Metazoa</taxon>
        <taxon>Ecdysozoa</taxon>
        <taxon>Arthropoda</taxon>
        <taxon>Chelicerata</taxon>
        <taxon>Arachnida</taxon>
        <taxon>Acari</taxon>
        <taxon>Parasitiformes</taxon>
        <taxon>Ixodida</taxon>
        <taxon>Ixodoidea</taxon>
        <taxon>Ixodidae</taxon>
        <taxon>Hyalomminae</taxon>
        <taxon>Hyalomma</taxon>
    </lineage>
</organism>
<sequence length="168" mass="18624">MDIRRFFKRQRVSDEGLSSCPAEDSNVTRDSVAPLHQNDADFHQRTVAEVVDSMEETPSSVSSRDVVSHDDSPSPSFGLNCDGVTAGYPQHLLISVAGSLLRKMRHHPQVCEASTPCRQKLSRELRGKFGVVCMAMGMTNKSLKTVCPSRSDEAKEMKCEKLKTHFIA</sequence>
<comment type="caution">
    <text evidence="1">The sequence shown here is derived from an EMBL/GenBank/DDBJ whole genome shotgun (WGS) entry which is preliminary data.</text>
</comment>
<dbReference type="EMBL" id="CM023485">
    <property type="protein sequence ID" value="KAH6931284.1"/>
    <property type="molecule type" value="Genomic_DNA"/>
</dbReference>
<dbReference type="Proteomes" id="UP000821845">
    <property type="component" value="Chromosome 5"/>
</dbReference>
<evidence type="ECO:0000313" key="2">
    <source>
        <dbReference type="Proteomes" id="UP000821845"/>
    </source>
</evidence>
<name>A0ACB7SEZ1_HYAAI</name>
<protein>
    <submittedName>
        <fullName evidence="1">Uncharacterized protein</fullName>
    </submittedName>
</protein>
<keyword evidence="2" id="KW-1185">Reference proteome</keyword>
<evidence type="ECO:0000313" key="1">
    <source>
        <dbReference type="EMBL" id="KAH6931284.1"/>
    </source>
</evidence>
<reference evidence="1" key="1">
    <citation type="submission" date="2020-05" db="EMBL/GenBank/DDBJ databases">
        <title>Large-scale comparative analyses of tick genomes elucidate their genetic diversity and vector capacities.</title>
        <authorList>
            <person name="Jia N."/>
            <person name="Wang J."/>
            <person name="Shi W."/>
            <person name="Du L."/>
            <person name="Sun Y."/>
            <person name="Zhan W."/>
            <person name="Jiang J."/>
            <person name="Wang Q."/>
            <person name="Zhang B."/>
            <person name="Ji P."/>
            <person name="Sakyi L.B."/>
            <person name="Cui X."/>
            <person name="Yuan T."/>
            <person name="Jiang B."/>
            <person name="Yang W."/>
            <person name="Lam T.T.-Y."/>
            <person name="Chang Q."/>
            <person name="Ding S."/>
            <person name="Wang X."/>
            <person name="Zhu J."/>
            <person name="Ruan X."/>
            <person name="Zhao L."/>
            <person name="Wei J."/>
            <person name="Que T."/>
            <person name="Du C."/>
            <person name="Cheng J."/>
            <person name="Dai P."/>
            <person name="Han X."/>
            <person name="Huang E."/>
            <person name="Gao Y."/>
            <person name="Liu J."/>
            <person name="Shao H."/>
            <person name="Ye R."/>
            <person name="Li L."/>
            <person name="Wei W."/>
            <person name="Wang X."/>
            <person name="Wang C."/>
            <person name="Yang T."/>
            <person name="Huo Q."/>
            <person name="Li W."/>
            <person name="Guo W."/>
            <person name="Chen H."/>
            <person name="Zhou L."/>
            <person name="Ni X."/>
            <person name="Tian J."/>
            <person name="Zhou Y."/>
            <person name="Sheng Y."/>
            <person name="Liu T."/>
            <person name="Pan Y."/>
            <person name="Xia L."/>
            <person name="Li J."/>
            <person name="Zhao F."/>
            <person name="Cao W."/>
        </authorList>
    </citation>
    <scope>NUCLEOTIDE SEQUENCE</scope>
    <source>
        <strain evidence="1">Hyas-2018</strain>
    </source>
</reference>
<proteinExistence type="predicted"/>
<gene>
    <name evidence="1" type="ORF">HPB50_023483</name>
</gene>
<accession>A0ACB7SEZ1</accession>